<dbReference type="Proteomes" id="UP001150238">
    <property type="component" value="Unassembled WGS sequence"/>
</dbReference>
<dbReference type="AlphaFoldDB" id="A0A9W9A1V3"/>
<organism evidence="2 3">
    <name type="scientific">Lentinula lateritia</name>
    <dbReference type="NCBI Taxonomy" id="40482"/>
    <lineage>
        <taxon>Eukaryota</taxon>
        <taxon>Fungi</taxon>
        <taxon>Dikarya</taxon>
        <taxon>Basidiomycota</taxon>
        <taxon>Agaricomycotina</taxon>
        <taxon>Agaricomycetes</taxon>
        <taxon>Agaricomycetidae</taxon>
        <taxon>Agaricales</taxon>
        <taxon>Marasmiineae</taxon>
        <taxon>Omphalotaceae</taxon>
        <taxon>Lentinula</taxon>
    </lineage>
</organism>
<evidence type="ECO:0000313" key="2">
    <source>
        <dbReference type="EMBL" id="KAJ4472535.1"/>
    </source>
</evidence>
<comment type="caution">
    <text evidence="2">The sequence shown here is derived from an EMBL/GenBank/DDBJ whole genome shotgun (WGS) entry which is preliminary data.</text>
</comment>
<evidence type="ECO:0000256" key="1">
    <source>
        <dbReference type="SAM" id="MobiDB-lite"/>
    </source>
</evidence>
<reference evidence="2" key="2">
    <citation type="journal article" date="2023" name="Proc. Natl. Acad. Sci. U.S.A.">
        <title>A global phylogenomic analysis of the shiitake genus Lentinula.</title>
        <authorList>
            <person name="Sierra-Patev S."/>
            <person name="Min B."/>
            <person name="Naranjo-Ortiz M."/>
            <person name="Looney B."/>
            <person name="Konkel Z."/>
            <person name="Slot J.C."/>
            <person name="Sakamoto Y."/>
            <person name="Steenwyk J.L."/>
            <person name="Rokas A."/>
            <person name="Carro J."/>
            <person name="Camarero S."/>
            <person name="Ferreira P."/>
            <person name="Molpeceres G."/>
            <person name="Ruiz-Duenas F.J."/>
            <person name="Serrano A."/>
            <person name="Henrissat B."/>
            <person name="Drula E."/>
            <person name="Hughes K.W."/>
            <person name="Mata J.L."/>
            <person name="Ishikawa N.K."/>
            <person name="Vargas-Isla R."/>
            <person name="Ushijima S."/>
            <person name="Smith C.A."/>
            <person name="Donoghue J."/>
            <person name="Ahrendt S."/>
            <person name="Andreopoulos W."/>
            <person name="He G."/>
            <person name="LaButti K."/>
            <person name="Lipzen A."/>
            <person name="Ng V."/>
            <person name="Riley R."/>
            <person name="Sandor L."/>
            <person name="Barry K."/>
            <person name="Martinez A.T."/>
            <person name="Xiao Y."/>
            <person name="Gibbons J.G."/>
            <person name="Terashima K."/>
            <person name="Grigoriev I.V."/>
            <person name="Hibbett D."/>
        </authorList>
    </citation>
    <scope>NUCLEOTIDE SEQUENCE</scope>
    <source>
        <strain evidence="2">Sp2 HRB7682 ss15</strain>
    </source>
</reference>
<dbReference type="InterPro" id="IPR007541">
    <property type="entry name" value="Uncharacterised_BSP"/>
</dbReference>
<dbReference type="PANTHER" id="PTHR33321:SF12">
    <property type="entry name" value="PLANT BASIC SECRETORY PROTEIN (BSP) FAMILY PROTEIN"/>
    <property type="match status" value="1"/>
</dbReference>
<feature type="region of interest" description="Disordered" evidence="1">
    <location>
        <begin position="234"/>
        <end position="265"/>
    </location>
</feature>
<proteinExistence type="predicted"/>
<reference evidence="2" key="1">
    <citation type="submission" date="2022-08" db="EMBL/GenBank/DDBJ databases">
        <authorList>
            <consortium name="DOE Joint Genome Institute"/>
            <person name="Min B."/>
            <person name="Riley R."/>
            <person name="Sierra-Patev S."/>
            <person name="Naranjo-Ortiz M."/>
            <person name="Looney B."/>
            <person name="Konkel Z."/>
            <person name="Slot J.C."/>
            <person name="Sakamoto Y."/>
            <person name="Steenwyk J.L."/>
            <person name="Rokas A."/>
            <person name="Carro J."/>
            <person name="Camarero S."/>
            <person name="Ferreira P."/>
            <person name="Molpeceres G."/>
            <person name="Ruiz-Duenas F.J."/>
            <person name="Serrano A."/>
            <person name="Henrissat B."/>
            <person name="Drula E."/>
            <person name="Hughes K.W."/>
            <person name="Mata J.L."/>
            <person name="Ishikawa N.K."/>
            <person name="Vargas-Isla R."/>
            <person name="Ushijima S."/>
            <person name="Smith C.A."/>
            <person name="Ahrendt S."/>
            <person name="Andreopoulos W."/>
            <person name="He G."/>
            <person name="Labutti K."/>
            <person name="Lipzen A."/>
            <person name="Ng V."/>
            <person name="Sandor L."/>
            <person name="Barry K."/>
            <person name="Martinez A.T."/>
            <person name="Xiao Y."/>
            <person name="Gibbons J.G."/>
            <person name="Terashima K."/>
            <person name="Hibbett D.S."/>
            <person name="Grigoriev I.V."/>
        </authorList>
    </citation>
    <scope>NUCLEOTIDE SEQUENCE</scope>
    <source>
        <strain evidence="2">Sp2 HRB7682 ss15</strain>
    </source>
</reference>
<sequence length="316" mass="35996">MVTDPEPKNSWILPRLDFRVDDLGHQGAELFFRQISNPYDAMKSAVEASWKWLYGWNEGIVLDNDRNNHKQVIKPPLAVQRVKRITLTLRPMDGVAYTFGSDDGSEKEVHFSLKHIVNSYKGDTDDKKNARVREEILGVLTHEIVHCYQYNGQGTAPGGLIEGIADCVRLHAKLSPPHWKRIAPKGKHVPEPNGKWTWDWNWDAGYERTAYFLDWIDTTSETWSHPHILRDSEPSNAISSTKSAPSSSTSSVPVPHQISPSISDPSPPLGRGLFFRALNARLEEYKWDPEEDLFLQLTNWPRETLWEAYCLDNGPG</sequence>
<dbReference type="EMBL" id="JANVFS010000027">
    <property type="protein sequence ID" value="KAJ4472535.1"/>
    <property type="molecule type" value="Genomic_DNA"/>
</dbReference>
<dbReference type="PANTHER" id="PTHR33321">
    <property type="match status" value="1"/>
</dbReference>
<gene>
    <name evidence="2" type="ORF">C8J55DRAFT_491193</name>
</gene>
<protein>
    <submittedName>
        <fullName evidence="2">Peptidase of plants and bacteria-domain-containing protein</fullName>
    </submittedName>
</protein>
<accession>A0A9W9A1V3</accession>
<dbReference type="Pfam" id="PF04450">
    <property type="entry name" value="BSP"/>
    <property type="match status" value="1"/>
</dbReference>
<name>A0A9W9A1V3_9AGAR</name>
<evidence type="ECO:0000313" key="3">
    <source>
        <dbReference type="Proteomes" id="UP001150238"/>
    </source>
</evidence>
<feature type="compositionally biased region" description="Low complexity" evidence="1">
    <location>
        <begin position="235"/>
        <end position="264"/>
    </location>
</feature>